<keyword evidence="2" id="KW-0234">DNA repair</keyword>
<feature type="compositionally biased region" description="Basic and acidic residues" evidence="3">
    <location>
        <begin position="300"/>
        <end position="316"/>
    </location>
</feature>
<dbReference type="GO" id="GO:0008725">
    <property type="term" value="F:DNA-3-methyladenine glycosylase activity"/>
    <property type="evidence" value="ECO:0007669"/>
    <property type="project" value="TreeGrafter"/>
</dbReference>
<evidence type="ECO:0000313" key="4">
    <source>
        <dbReference type="EMBL" id="QPE04237.1"/>
    </source>
</evidence>
<gene>
    <name evidence="4" type="ORF">IT882_13770</name>
</gene>
<dbReference type="EMBL" id="CP064760">
    <property type="protein sequence ID" value="QPE04237.1"/>
    <property type="molecule type" value="Genomic_DNA"/>
</dbReference>
<dbReference type="GO" id="GO:0043916">
    <property type="term" value="F:DNA-7-methylguanine glycosylase activity"/>
    <property type="evidence" value="ECO:0007669"/>
    <property type="project" value="TreeGrafter"/>
</dbReference>
<dbReference type="InterPro" id="IPR051912">
    <property type="entry name" value="Alkylbase_DNA_Glycosylase/TA"/>
</dbReference>
<dbReference type="AlphaFoldDB" id="A0A7S8RH45"/>
<name>A0A7S8RH45_9MICO</name>
<dbReference type="Gene3D" id="1.10.340.30">
    <property type="entry name" value="Hypothetical protein, domain 2"/>
    <property type="match status" value="1"/>
</dbReference>
<organism evidence="4 5">
    <name type="scientific">Microbacterium schleiferi</name>
    <dbReference type="NCBI Taxonomy" id="69362"/>
    <lineage>
        <taxon>Bacteria</taxon>
        <taxon>Bacillati</taxon>
        <taxon>Actinomycetota</taxon>
        <taxon>Actinomycetes</taxon>
        <taxon>Micrococcales</taxon>
        <taxon>Microbacteriaceae</taxon>
        <taxon>Microbacterium</taxon>
    </lineage>
</organism>
<keyword evidence="5" id="KW-1185">Reference proteome</keyword>
<reference evidence="4 5" key="1">
    <citation type="submission" date="2020-11" db="EMBL/GenBank/DDBJ databases">
        <title>Amino acid is mineralized and recycled by bacteria in oceanic microbiome.</title>
        <authorList>
            <person name="Zheng L.Y."/>
        </authorList>
    </citation>
    <scope>NUCLEOTIDE SEQUENCE [LARGE SCALE GENOMIC DNA]</scope>
    <source>
        <strain evidence="4 5">A32-1</strain>
    </source>
</reference>
<dbReference type="GO" id="GO:0006307">
    <property type="term" value="P:DNA alkylation repair"/>
    <property type="evidence" value="ECO:0007669"/>
    <property type="project" value="TreeGrafter"/>
</dbReference>
<accession>A0A7S8RH45</accession>
<dbReference type="SUPFAM" id="SSF48150">
    <property type="entry name" value="DNA-glycosylase"/>
    <property type="match status" value="1"/>
</dbReference>
<dbReference type="Proteomes" id="UP000594480">
    <property type="component" value="Chromosome"/>
</dbReference>
<evidence type="ECO:0000256" key="2">
    <source>
        <dbReference type="ARBA" id="ARBA00023204"/>
    </source>
</evidence>
<evidence type="ECO:0000256" key="3">
    <source>
        <dbReference type="SAM" id="MobiDB-lite"/>
    </source>
</evidence>
<proteinExistence type="predicted"/>
<feature type="region of interest" description="Disordered" evidence="3">
    <location>
        <begin position="296"/>
        <end position="316"/>
    </location>
</feature>
<dbReference type="GO" id="GO:0006285">
    <property type="term" value="P:base-excision repair, AP site formation"/>
    <property type="evidence" value="ECO:0007669"/>
    <property type="project" value="TreeGrafter"/>
</dbReference>
<dbReference type="GO" id="GO:0032131">
    <property type="term" value="F:alkylated DNA binding"/>
    <property type="evidence" value="ECO:0007669"/>
    <property type="project" value="TreeGrafter"/>
</dbReference>
<sequence length="316" mass="34275">MTSLAPTPTACAAALETVYRPRHPLDLRATVVFQRRGANDPTMTVDGPVIWRAARTPNGVATVALRGTSDGTVRIAAWGEGAEWALEQAPALCGDTDDATGFDATRHPLIAHLAHRNPGLRLGRTDLVFDALASSIVEQKITGLQAFAAWRRLVAWHGTPAPGPTPRAMFAPPTIDGWRRIPSWDWHRAGLEPPQARTITRVAERGASLVRGILAATDAEQIDRILLSQPGIGPWTAAETRIKALGDPDAVSVGDYHLAHEVGYALTGSRTDDDGMLELLSPWTGHRQRVIRLVTAAGPREPRRGPRLHPEDHRSR</sequence>
<evidence type="ECO:0000313" key="5">
    <source>
        <dbReference type="Proteomes" id="UP000594480"/>
    </source>
</evidence>
<dbReference type="GO" id="GO:0005737">
    <property type="term" value="C:cytoplasm"/>
    <property type="evidence" value="ECO:0007669"/>
    <property type="project" value="TreeGrafter"/>
</dbReference>
<evidence type="ECO:0000256" key="1">
    <source>
        <dbReference type="ARBA" id="ARBA00022763"/>
    </source>
</evidence>
<dbReference type="InterPro" id="IPR011257">
    <property type="entry name" value="DNA_glycosylase"/>
</dbReference>
<dbReference type="KEGG" id="msf:IT882_13770"/>
<keyword evidence="1" id="KW-0227">DNA damage</keyword>
<dbReference type="GO" id="GO:0032993">
    <property type="term" value="C:protein-DNA complex"/>
    <property type="evidence" value="ECO:0007669"/>
    <property type="project" value="TreeGrafter"/>
</dbReference>
<dbReference type="PANTHER" id="PTHR43003:SF6">
    <property type="entry name" value="DNA GLYCOSYLASE"/>
    <property type="match status" value="1"/>
</dbReference>
<dbReference type="PANTHER" id="PTHR43003">
    <property type="entry name" value="DNA-3-METHYLADENINE GLYCOSYLASE"/>
    <property type="match status" value="1"/>
</dbReference>
<dbReference type="RefSeq" id="WP_195692315.1">
    <property type="nucleotide sequence ID" value="NZ_CP064760.1"/>
</dbReference>
<protein>
    <submittedName>
        <fullName evidence="4">DNA-3-methyladenine glycosylase 2 family protein</fullName>
    </submittedName>
</protein>